<keyword evidence="1" id="KW-0472">Membrane</keyword>
<dbReference type="STRING" id="1238425.J07HQW2_00232"/>
<protein>
    <submittedName>
        <fullName evidence="2">Uncharacterized protein</fullName>
    </submittedName>
</protein>
<accession>U1NB04</accession>
<keyword evidence="1" id="KW-1133">Transmembrane helix</keyword>
<evidence type="ECO:0000313" key="2">
    <source>
        <dbReference type="EMBL" id="ERG93798.1"/>
    </source>
</evidence>
<name>U1NB04_9EURY</name>
<dbReference type="HOGENOM" id="CLU_1202610_0_0_2"/>
<keyword evidence="1" id="KW-0812">Transmembrane</keyword>
<dbReference type="Proteomes" id="UP000030710">
    <property type="component" value="Unassembled WGS sequence"/>
</dbReference>
<dbReference type="EMBL" id="KE356561">
    <property type="protein sequence ID" value="ERG93798.1"/>
    <property type="molecule type" value="Genomic_DNA"/>
</dbReference>
<organism evidence="2 3">
    <name type="scientific">Haloquadratum walsbyi J07HQW2</name>
    <dbReference type="NCBI Taxonomy" id="1238425"/>
    <lineage>
        <taxon>Archaea</taxon>
        <taxon>Methanobacteriati</taxon>
        <taxon>Methanobacteriota</taxon>
        <taxon>Stenosarchaea group</taxon>
        <taxon>Halobacteria</taxon>
        <taxon>Halobacteriales</taxon>
        <taxon>Haloferacaceae</taxon>
        <taxon>Haloquadratum</taxon>
    </lineage>
</organism>
<sequence length="230" mass="25362">MDLTSKEKITLAIAIAIIAVVCGLIIVASGTSTTATLLDRGFQSSVDSPNSEIDFKNLTSEQLLREFEVNATKHNVSIDAVVTQVDETSYPVDSTRDESDRETLTQTFEYSVSADEFSYLKINGQEVIQYYSSDIESSGNKLSQIALIDGDAQTDPLQITSVQLEFEGTSDSGYTVNGEDRTIYEYTVLTQDSKEIGDAVVLENGLILYYDVQITENETLTHTNIYTELT</sequence>
<reference evidence="2 3" key="1">
    <citation type="journal article" date="2013" name="PLoS ONE">
        <title>Assembly-driven community genomics of a hypersaline microbial ecosystem.</title>
        <authorList>
            <person name="Podell S."/>
            <person name="Ugalde J.A."/>
            <person name="Narasingarao P."/>
            <person name="Banfield J.F."/>
            <person name="Heidelberg K.B."/>
            <person name="Allen E.E."/>
        </authorList>
    </citation>
    <scope>NUCLEOTIDE SEQUENCE [LARGE SCALE GENOMIC DNA]</scope>
    <source>
        <strain evidence="3">J07HQW2</strain>
    </source>
</reference>
<evidence type="ECO:0000256" key="1">
    <source>
        <dbReference type="SAM" id="Phobius"/>
    </source>
</evidence>
<gene>
    <name evidence="2" type="ORF">J07HQW2_00232</name>
</gene>
<dbReference type="RefSeq" id="WP_021053292.1">
    <property type="nucleotide sequence ID" value="NZ_KE356561.1"/>
</dbReference>
<feature type="transmembrane region" description="Helical" evidence="1">
    <location>
        <begin position="9"/>
        <end position="30"/>
    </location>
</feature>
<proteinExistence type="predicted"/>
<dbReference type="AlphaFoldDB" id="U1NB04"/>
<evidence type="ECO:0000313" key="3">
    <source>
        <dbReference type="Proteomes" id="UP000030710"/>
    </source>
</evidence>